<sequence>MSRIMPRTIRNDGRQKLCRILRREQNEEYNENLACVRMGLDRSAAHTSQPDRNDSREFPSLRRCLFSLTCVNSHFQRLSMTGLCQSRC</sequence>
<keyword evidence="2" id="KW-1185">Reference proteome</keyword>
<accession>A0A2R6WNV5</accession>
<dbReference type="Proteomes" id="UP000244005">
    <property type="component" value="Unassembled WGS sequence"/>
</dbReference>
<dbReference type="Gramene" id="Mp4g14700.1">
    <property type="protein sequence ID" value="Mp4g14700.1.cds1"/>
    <property type="gene ID" value="Mp4g14700"/>
</dbReference>
<dbReference type="AlphaFoldDB" id="A0A2R6WNV5"/>
<organism evidence="1 2">
    <name type="scientific">Marchantia polymorpha</name>
    <name type="common">Common liverwort</name>
    <name type="synonym">Marchantia aquatica</name>
    <dbReference type="NCBI Taxonomy" id="3197"/>
    <lineage>
        <taxon>Eukaryota</taxon>
        <taxon>Viridiplantae</taxon>
        <taxon>Streptophyta</taxon>
        <taxon>Embryophyta</taxon>
        <taxon>Marchantiophyta</taxon>
        <taxon>Marchantiopsida</taxon>
        <taxon>Marchantiidae</taxon>
        <taxon>Marchantiales</taxon>
        <taxon>Marchantiaceae</taxon>
        <taxon>Marchantia</taxon>
    </lineage>
</organism>
<reference evidence="2" key="1">
    <citation type="journal article" date="2017" name="Cell">
        <title>Insights into land plant evolution garnered from the Marchantia polymorpha genome.</title>
        <authorList>
            <person name="Bowman J.L."/>
            <person name="Kohchi T."/>
            <person name="Yamato K.T."/>
            <person name="Jenkins J."/>
            <person name="Shu S."/>
            <person name="Ishizaki K."/>
            <person name="Yamaoka S."/>
            <person name="Nishihama R."/>
            <person name="Nakamura Y."/>
            <person name="Berger F."/>
            <person name="Adam C."/>
            <person name="Aki S.S."/>
            <person name="Althoff F."/>
            <person name="Araki T."/>
            <person name="Arteaga-Vazquez M.A."/>
            <person name="Balasubrmanian S."/>
            <person name="Barry K."/>
            <person name="Bauer D."/>
            <person name="Boehm C.R."/>
            <person name="Briginshaw L."/>
            <person name="Caballero-Perez J."/>
            <person name="Catarino B."/>
            <person name="Chen F."/>
            <person name="Chiyoda S."/>
            <person name="Chovatia M."/>
            <person name="Davies K.M."/>
            <person name="Delmans M."/>
            <person name="Demura T."/>
            <person name="Dierschke T."/>
            <person name="Dolan L."/>
            <person name="Dorantes-Acosta A.E."/>
            <person name="Eklund D.M."/>
            <person name="Florent S.N."/>
            <person name="Flores-Sandoval E."/>
            <person name="Fujiyama A."/>
            <person name="Fukuzawa H."/>
            <person name="Galik B."/>
            <person name="Grimanelli D."/>
            <person name="Grimwood J."/>
            <person name="Grossniklaus U."/>
            <person name="Hamada T."/>
            <person name="Haseloff J."/>
            <person name="Hetherington A.J."/>
            <person name="Higo A."/>
            <person name="Hirakawa Y."/>
            <person name="Hundley H.N."/>
            <person name="Ikeda Y."/>
            <person name="Inoue K."/>
            <person name="Inoue S.I."/>
            <person name="Ishida S."/>
            <person name="Jia Q."/>
            <person name="Kakita M."/>
            <person name="Kanazawa T."/>
            <person name="Kawai Y."/>
            <person name="Kawashima T."/>
            <person name="Kennedy M."/>
            <person name="Kinose K."/>
            <person name="Kinoshita T."/>
            <person name="Kohara Y."/>
            <person name="Koide E."/>
            <person name="Komatsu K."/>
            <person name="Kopischke S."/>
            <person name="Kubo M."/>
            <person name="Kyozuka J."/>
            <person name="Lagercrantz U."/>
            <person name="Lin S.S."/>
            <person name="Lindquist E."/>
            <person name="Lipzen A.M."/>
            <person name="Lu C.W."/>
            <person name="De Luna E."/>
            <person name="Martienssen R.A."/>
            <person name="Minamino N."/>
            <person name="Mizutani M."/>
            <person name="Mizutani M."/>
            <person name="Mochizuki N."/>
            <person name="Monte I."/>
            <person name="Mosher R."/>
            <person name="Nagasaki H."/>
            <person name="Nakagami H."/>
            <person name="Naramoto S."/>
            <person name="Nishitani K."/>
            <person name="Ohtani M."/>
            <person name="Okamoto T."/>
            <person name="Okumura M."/>
            <person name="Phillips J."/>
            <person name="Pollak B."/>
            <person name="Reinders A."/>
            <person name="Rovekamp M."/>
            <person name="Sano R."/>
            <person name="Sawa S."/>
            <person name="Schmid M.W."/>
            <person name="Shirakawa M."/>
            <person name="Solano R."/>
            <person name="Spunde A."/>
            <person name="Suetsugu N."/>
            <person name="Sugano S."/>
            <person name="Sugiyama A."/>
            <person name="Sun R."/>
            <person name="Suzuki Y."/>
            <person name="Takenaka M."/>
            <person name="Takezawa D."/>
            <person name="Tomogane H."/>
            <person name="Tsuzuki M."/>
            <person name="Ueda T."/>
            <person name="Umeda M."/>
            <person name="Ward J.M."/>
            <person name="Watanabe Y."/>
            <person name="Yazaki K."/>
            <person name="Yokoyama R."/>
            <person name="Yoshitake Y."/>
            <person name="Yotsui I."/>
            <person name="Zachgo S."/>
            <person name="Schmutz J."/>
        </authorList>
    </citation>
    <scope>NUCLEOTIDE SEQUENCE [LARGE SCALE GENOMIC DNA]</scope>
    <source>
        <strain evidence="2">Tak-1</strain>
    </source>
</reference>
<evidence type="ECO:0000313" key="1">
    <source>
        <dbReference type="EMBL" id="PTQ35537.1"/>
    </source>
</evidence>
<dbReference type="EMBL" id="KZ772742">
    <property type="protein sequence ID" value="PTQ35537.1"/>
    <property type="molecule type" value="Genomic_DNA"/>
</dbReference>
<gene>
    <name evidence="1" type="ORF">MARPO_0070s0011</name>
</gene>
<name>A0A2R6WNV5_MARPO</name>
<protein>
    <submittedName>
        <fullName evidence="1">Uncharacterized protein</fullName>
    </submittedName>
</protein>
<evidence type="ECO:0000313" key="2">
    <source>
        <dbReference type="Proteomes" id="UP000244005"/>
    </source>
</evidence>
<proteinExistence type="predicted"/>